<reference evidence="1" key="1">
    <citation type="submission" date="2014-09" db="EMBL/GenBank/DDBJ databases">
        <authorList>
            <person name="Magalhaes I.L.F."/>
            <person name="Oliveira U."/>
            <person name="Santos F.R."/>
            <person name="Vidigal T.H.D.A."/>
            <person name="Brescovit A.D."/>
            <person name="Santos A.J."/>
        </authorList>
    </citation>
    <scope>NUCLEOTIDE SEQUENCE</scope>
    <source>
        <tissue evidence="1">Shoot tissue taken approximately 20 cm above the soil surface</tissue>
    </source>
</reference>
<sequence length="107" mass="12402">MYPPAAGRQEEQAKRMICHWLLRKKNGKVPLAQFAWSIHMMLFSYCVLLTTRAADHICVVPTTITRTALNTLKKLTPRRNWPVVFCLSLHLAFHYPLIHNHRASSHV</sequence>
<dbReference type="AlphaFoldDB" id="A0A0A8XTU8"/>
<evidence type="ECO:0000313" key="1">
    <source>
        <dbReference type="EMBL" id="JAD17311.1"/>
    </source>
</evidence>
<protein>
    <submittedName>
        <fullName evidence="1">Uncharacterized protein</fullName>
    </submittedName>
</protein>
<accession>A0A0A8XTU8</accession>
<dbReference type="EMBL" id="GBRH01280584">
    <property type="protein sequence ID" value="JAD17311.1"/>
    <property type="molecule type" value="Transcribed_RNA"/>
</dbReference>
<reference evidence="1" key="2">
    <citation type="journal article" date="2015" name="Data Brief">
        <title>Shoot transcriptome of the giant reed, Arundo donax.</title>
        <authorList>
            <person name="Barrero R.A."/>
            <person name="Guerrero F.D."/>
            <person name="Moolhuijzen P."/>
            <person name="Goolsby J.A."/>
            <person name="Tidwell J."/>
            <person name="Bellgard S.E."/>
            <person name="Bellgard M.I."/>
        </authorList>
    </citation>
    <scope>NUCLEOTIDE SEQUENCE</scope>
    <source>
        <tissue evidence="1">Shoot tissue taken approximately 20 cm above the soil surface</tissue>
    </source>
</reference>
<organism evidence="1">
    <name type="scientific">Arundo donax</name>
    <name type="common">Giant reed</name>
    <name type="synonym">Donax arundinaceus</name>
    <dbReference type="NCBI Taxonomy" id="35708"/>
    <lineage>
        <taxon>Eukaryota</taxon>
        <taxon>Viridiplantae</taxon>
        <taxon>Streptophyta</taxon>
        <taxon>Embryophyta</taxon>
        <taxon>Tracheophyta</taxon>
        <taxon>Spermatophyta</taxon>
        <taxon>Magnoliopsida</taxon>
        <taxon>Liliopsida</taxon>
        <taxon>Poales</taxon>
        <taxon>Poaceae</taxon>
        <taxon>PACMAD clade</taxon>
        <taxon>Arundinoideae</taxon>
        <taxon>Arundineae</taxon>
        <taxon>Arundo</taxon>
    </lineage>
</organism>
<proteinExistence type="predicted"/>
<name>A0A0A8XTU8_ARUDO</name>